<evidence type="ECO:0000313" key="2">
    <source>
        <dbReference type="Proteomes" id="UP001558535"/>
    </source>
</evidence>
<organism evidence="1 2">
    <name type="scientific">Paraburkholderia phenoliruptrix</name>
    <dbReference type="NCBI Taxonomy" id="252970"/>
    <lineage>
        <taxon>Bacteria</taxon>
        <taxon>Pseudomonadati</taxon>
        <taxon>Pseudomonadota</taxon>
        <taxon>Betaproteobacteria</taxon>
        <taxon>Burkholderiales</taxon>
        <taxon>Burkholderiaceae</taxon>
        <taxon>Paraburkholderia</taxon>
    </lineage>
</organism>
<gene>
    <name evidence="1" type="ORF">AB3X84_22420</name>
</gene>
<comment type="caution">
    <text evidence="1">The sequence shown here is derived from an EMBL/GenBank/DDBJ whole genome shotgun (WGS) entry which is preliminary data.</text>
</comment>
<name>A0ABV3WIF2_9BURK</name>
<dbReference type="EMBL" id="JBFPKE010000009">
    <property type="protein sequence ID" value="MEX3752751.1"/>
    <property type="molecule type" value="Genomic_DNA"/>
</dbReference>
<keyword evidence="2" id="KW-1185">Reference proteome</keyword>
<proteinExistence type="predicted"/>
<dbReference type="Proteomes" id="UP001558535">
    <property type="component" value="Unassembled WGS sequence"/>
</dbReference>
<dbReference type="RefSeq" id="WP_310110597.1">
    <property type="nucleotide sequence ID" value="NZ_CP168531.1"/>
</dbReference>
<sequence length="69" mass="7259">MNNAKLASAIQSNFDLKTQTVNLTGFKSGQVEHLSLAQLEGMRSARKPVSASKFGLETICGASCDTGAQ</sequence>
<reference evidence="1 2" key="1">
    <citation type="submission" date="2024-07" db="EMBL/GenBank/DDBJ databases">
        <title>A survey of Mimosa microsymbionts across Brazilian biomes reveals a high diversity of Paraburkholderia nodulating endemic species, but also that Cupriavidus is common as a symbiont of widespread species.</title>
        <authorList>
            <person name="Rouws L."/>
            <person name="Barauna A."/>
            <person name="Beukes C."/>
            <person name="Rouws J.R.C."/>
            <person name="De Faria S.M."/>
            <person name="Gross E."/>
            <person name="Bueno Dos Reis Junior F."/>
            <person name="Simon M.F."/>
            <person name="Maluk M."/>
            <person name="Odee D.W."/>
            <person name="Kenicer G."/>
            <person name="Young J.P.W."/>
            <person name="Reis V.M."/>
            <person name="Zilli J."/>
            <person name="James E.K."/>
        </authorList>
    </citation>
    <scope>NUCLEOTIDE SEQUENCE [LARGE SCALE GENOMIC DNA]</scope>
    <source>
        <strain evidence="1 2">BR14375</strain>
    </source>
</reference>
<protein>
    <submittedName>
        <fullName evidence="1">Uncharacterized protein</fullName>
    </submittedName>
</protein>
<evidence type="ECO:0000313" key="1">
    <source>
        <dbReference type="EMBL" id="MEX3752751.1"/>
    </source>
</evidence>
<accession>A0ABV3WIF2</accession>